<feature type="repeat" description="PPR" evidence="3">
    <location>
        <begin position="222"/>
        <end position="256"/>
    </location>
</feature>
<evidence type="ECO:0000256" key="3">
    <source>
        <dbReference type="PROSITE-ProRule" id="PRU00708"/>
    </source>
</evidence>
<dbReference type="PROSITE" id="PS51375">
    <property type="entry name" value="PPR"/>
    <property type="match status" value="1"/>
</dbReference>
<gene>
    <name evidence="4" type="ORF">Slati_4301700</name>
</gene>
<dbReference type="NCBIfam" id="TIGR00756">
    <property type="entry name" value="PPR"/>
    <property type="match status" value="1"/>
</dbReference>
<proteinExistence type="predicted"/>
<dbReference type="Pfam" id="PF13041">
    <property type="entry name" value="PPR_2"/>
    <property type="match status" value="1"/>
</dbReference>
<comment type="caution">
    <text evidence="4">The sequence shown here is derived from an EMBL/GenBank/DDBJ whole genome shotgun (WGS) entry which is preliminary data.</text>
</comment>
<reference evidence="4" key="1">
    <citation type="submission" date="2020-06" db="EMBL/GenBank/DDBJ databases">
        <authorList>
            <person name="Li T."/>
            <person name="Hu X."/>
            <person name="Zhang T."/>
            <person name="Song X."/>
            <person name="Zhang H."/>
            <person name="Dai N."/>
            <person name="Sheng W."/>
            <person name="Hou X."/>
            <person name="Wei L."/>
        </authorList>
    </citation>
    <scope>NUCLEOTIDE SEQUENCE</scope>
    <source>
        <strain evidence="4">KEN1</strain>
        <tissue evidence="4">Leaf</tissue>
    </source>
</reference>
<evidence type="ECO:0000313" key="4">
    <source>
        <dbReference type="EMBL" id="KAL0402718.1"/>
    </source>
</evidence>
<dbReference type="InterPro" id="IPR015797">
    <property type="entry name" value="NUDIX_hydrolase-like_dom_sf"/>
</dbReference>
<dbReference type="InterPro" id="IPR002885">
    <property type="entry name" value="PPR_rpt"/>
</dbReference>
<dbReference type="EMBL" id="JACGWN010000015">
    <property type="protein sequence ID" value="KAL0402718.1"/>
    <property type="molecule type" value="Genomic_DNA"/>
</dbReference>
<dbReference type="GO" id="GO:0009240">
    <property type="term" value="P:isopentenyl diphosphate biosynthetic process"/>
    <property type="evidence" value="ECO:0007669"/>
    <property type="project" value="TreeGrafter"/>
</dbReference>
<accession>A0AAW2TD33</accession>
<reference evidence="4" key="2">
    <citation type="journal article" date="2024" name="Plant">
        <title>Genomic evolution and insights into agronomic trait innovations of Sesamum species.</title>
        <authorList>
            <person name="Miao H."/>
            <person name="Wang L."/>
            <person name="Qu L."/>
            <person name="Liu H."/>
            <person name="Sun Y."/>
            <person name="Le M."/>
            <person name="Wang Q."/>
            <person name="Wei S."/>
            <person name="Zheng Y."/>
            <person name="Lin W."/>
            <person name="Duan Y."/>
            <person name="Cao H."/>
            <person name="Xiong S."/>
            <person name="Wang X."/>
            <person name="Wei L."/>
            <person name="Li C."/>
            <person name="Ma Q."/>
            <person name="Ju M."/>
            <person name="Zhao R."/>
            <person name="Li G."/>
            <person name="Mu C."/>
            <person name="Tian Q."/>
            <person name="Mei H."/>
            <person name="Zhang T."/>
            <person name="Gao T."/>
            <person name="Zhang H."/>
        </authorList>
    </citation>
    <scope>NUCLEOTIDE SEQUENCE</scope>
    <source>
        <strain evidence="4">KEN1</strain>
    </source>
</reference>
<dbReference type="PANTHER" id="PTHR10885:SF0">
    <property type="entry name" value="ISOPENTENYL-DIPHOSPHATE DELTA-ISOMERASE"/>
    <property type="match status" value="1"/>
</dbReference>
<dbReference type="Gene3D" id="1.25.40.10">
    <property type="entry name" value="Tetratricopeptide repeat domain"/>
    <property type="match status" value="1"/>
</dbReference>
<dbReference type="Gene3D" id="3.90.79.10">
    <property type="entry name" value="Nucleoside Triphosphate Pyrophosphohydrolase"/>
    <property type="match status" value="1"/>
</dbReference>
<dbReference type="InterPro" id="IPR011990">
    <property type="entry name" value="TPR-like_helical_dom_sf"/>
</dbReference>
<dbReference type="AlphaFoldDB" id="A0AAW2TD33"/>
<dbReference type="GO" id="GO:0004452">
    <property type="term" value="F:isopentenyl-diphosphate delta-isomerase activity"/>
    <property type="evidence" value="ECO:0007669"/>
    <property type="project" value="TreeGrafter"/>
</dbReference>
<protein>
    <submittedName>
        <fullName evidence="4">Isopentenyl-diphosphate Delta-isomerase II</fullName>
    </submittedName>
</protein>
<evidence type="ECO:0000256" key="1">
    <source>
        <dbReference type="ARBA" id="ARBA00003951"/>
    </source>
</evidence>
<name>A0AAW2TD33_9LAMI</name>
<dbReference type="SUPFAM" id="SSF55811">
    <property type="entry name" value="Nudix"/>
    <property type="match status" value="1"/>
</dbReference>
<keyword evidence="2" id="KW-0677">Repeat</keyword>
<sequence>MSVTTSSNGIRWFAAAASSASAPRLFPSLRISSSYHSSFTTSPSNSIMADVTAMDAVHRRLMFEDECILVDVNDQVDGLDTKYNSRHVMEKIESENLLHRAFSVFLFNSNYELLHQQRSLTKVTFPLVWMNTCCSHFQNRPMPARLVFCTTRTGIINSNHKIKHLVCYSTFSHFNAQACHSTLIKNGSTRILHLINYLLNLYLRNSDSHHARKLFDEIPERDVRTWTILISGFSRYGQHRIALDYFAQMQNQGVVSPNAFTLSTALKSCACVNNGLQMGKSIHSWMIRNGIDADVALNNAVLDLYANSECLIM</sequence>
<comment type="function">
    <text evidence="1">Catalyzes the 1,3-allylic rearrangement of the homoallylic substrate isopentenyl (IPP) to its highly electrophilic allylic isomer, dimethylallyl diphosphate (DMAPP).</text>
</comment>
<evidence type="ECO:0000256" key="2">
    <source>
        <dbReference type="ARBA" id="ARBA00022737"/>
    </source>
</evidence>
<organism evidence="4">
    <name type="scientific">Sesamum latifolium</name>
    <dbReference type="NCBI Taxonomy" id="2727402"/>
    <lineage>
        <taxon>Eukaryota</taxon>
        <taxon>Viridiplantae</taxon>
        <taxon>Streptophyta</taxon>
        <taxon>Embryophyta</taxon>
        <taxon>Tracheophyta</taxon>
        <taxon>Spermatophyta</taxon>
        <taxon>Magnoliopsida</taxon>
        <taxon>eudicotyledons</taxon>
        <taxon>Gunneridae</taxon>
        <taxon>Pentapetalae</taxon>
        <taxon>asterids</taxon>
        <taxon>lamiids</taxon>
        <taxon>Lamiales</taxon>
        <taxon>Pedaliaceae</taxon>
        <taxon>Sesamum</taxon>
    </lineage>
</organism>
<dbReference type="GO" id="GO:0005737">
    <property type="term" value="C:cytoplasm"/>
    <property type="evidence" value="ECO:0007669"/>
    <property type="project" value="TreeGrafter"/>
</dbReference>
<dbReference type="PANTHER" id="PTHR10885">
    <property type="entry name" value="ISOPENTENYL-DIPHOSPHATE DELTA-ISOMERASE"/>
    <property type="match status" value="1"/>
</dbReference>